<sequence length="63" mass="7656">MTRNCDNCFRKTTTTTTTTMRWTTRKYRGLDVNLVKGEKPYRKNQKNYYLIAKTWKTQRILAF</sequence>
<gene>
    <name evidence="1" type="ORF">AWRI1631_91590</name>
</gene>
<evidence type="ECO:0000313" key="2">
    <source>
        <dbReference type="Proteomes" id="UP000008988"/>
    </source>
</evidence>
<name>B5VKU4_YEAS6</name>
<accession>B5VKU4</accession>
<comment type="caution">
    <text evidence="1">The sequence shown here is derived from an EMBL/GenBank/DDBJ whole genome shotgun (WGS) entry which is preliminary data.</text>
</comment>
<reference evidence="1 2" key="1">
    <citation type="journal article" date="2008" name="FEMS Yeast Res.">
        <title>Comparative genome analysis of a Saccharomyces cerevisiae wine strain.</title>
        <authorList>
            <person name="Borneman A.R."/>
            <person name="Forgan A.H."/>
            <person name="Pretorius I.S."/>
            <person name="Chambers P.J."/>
        </authorList>
    </citation>
    <scope>NUCLEOTIDE SEQUENCE [LARGE SCALE GENOMIC DNA]</scope>
    <source>
        <strain evidence="1 2">AWRI1631</strain>
    </source>
</reference>
<organism evidence="1 2">
    <name type="scientific">Saccharomyces cerevisiae (strain AWRI1631)</name>
    <name type="common">Baker's yeast</name>
    <dbReference type="NCBI Taxonomy" id="545124"/>
    <lineage>
        <taxon>Eukaryota</taxon>
        <taxon>Fungi</taxon>
        <taxon>Dikarya</taxon>
        <taxon>Ascomycota</taxon>
        <taxon>Saccharomycotina</taxon>
        <taxon>Saccharomycetes</taxon>
        <taxon>Saccharomycetales</taxon>
        <taxon>Saccharomycetaceae</taxon>
        <taxon>Saccharomyces</taxon>
    </lineage>
</organism>
<proteinExistence type="predicted"/>
<dbReference type="AlphaFoldDB" id="B5VKU4"/>
<dbReference type="Proteomes" id="UP000008988">
    <property type="component" value="Unassembled WGS sequence"/>
</dbReference>
<protein>
    <submittedName>
        <fullName evidence="1">Uncharacterized protein</fullName>
    </submittedName>
</protein>
<dbReference type="EMBL" id="ABSV01001239">
    <property type="protein sequence ID" value="EDZ71445.1"/>
    <property type="molecule type" value="Genomic_DNA"/>
</dbReference>
<evidence type="ECO:0000313" key="1">
    <source>
        <dbReference type="EMBL" id="EDZ71445.1"/>
    </source>
</evidence>